<evidence type="ECO:0000256" key="1">
    <source>
        <dbReference type="SAM" id="MobiDB-lite"/>
    </source>
</evidence>
<feature type="region of interest" description="Disordered" evidence="1">
    <location>
        <begin position="79"/>
        <end position="205"/>
    </location>
</feature>
<evidence type="ECO:0000313" key="3">
    <source>
        <dbReference type="Proteomes" id="UP000729402"/>
    </source>
</evidence>
<protein>
    <submittedName>
        <fullName evidence="2">Uncharacterized protein</fullName>
    </submittedName>
</protein>
<dbReference type="AlphaFoldDB" id="A0A8J5RMR5"/>
<name>A0A8J5RMR5_ZIZPA</name>
<organism evidence="2 3">
    <name type="scientific">Zizania palustris</name>
    <name type="common">Northern wild rice</name>
    <dbReference type="NCBI Taxonomy" id="103762"/>
    <lineage>
        <taxon>Eukaryota</taxon>
        <taxon>Viridiplantae</taxon>
        <taxon>Streptophyta</taxon>
        <taxon>Embryophyta</taxon>
        <taxon>Tracheophyta</taxon>
        <taxon>Spermatophyta</taxon>
        <taxon>Magnoliopsida</taxon>
        <taxon>Liliopsida</taxon>
        <taxon>Poales</taxon>
        <taxon>Poaceae</taxon>
        <taxon>BOP clade</taxon>
        <taxon>Oryzoideae</taxon>
        <taxon>Oryzeae</taxon>
        <taxon>Zizaniinae</taxon>
        <taxon>Zizania</taxon>
    </lineage>
</organism>
<dbReference type="Proteomes" id="UP000729402">
    <property type="component" value="Unassembled WGS sequence"/>
</dbReference>
<feature type="compositionally biased region" description="Polar residues" evidence="1">
    <location>
        <begin position="83"/>
        <end position="102"/>
    </location>
</feature>
<dbReference type="EMBL" id="JAAALK010000287">
    <property type="protein sequence ID" value="KAG8056981.1"/>
    <property type="molecule type" value="Genomic_DNA"/>
</dbReference>
<keyword evidence="3" id="KW-1185">Reference proteome</keyword>
<feature type="compositionally biased region" description="Low complexity" evidence="1">
    <location>
        <begin position="180"/>
        <end position="198"/>
    </location>
</feature>
<feature type="compositionally biased region" description="Basic residues" evidence="1">
    <location>
        <begin position="134"/>
        <end position="149"/>
    </location>
</feature>
<reference evidence="2" key="1">
    <citation type="journal article" date="2021" name="bioRxiv">
        <title>Whole Genome Assembly and Annotation of Northern Wild Rice, Zizania palustris L., Supports a Whole Genome Duplication in the Zizania Genus.</title>
        <authorList>
            <person name="Haas M."/>
            <person name="Kono T."/>
            <person name="Macchietto M."/>
            <person name="Millas R."/>
            <person name="McGilp L."/>
            <person name="Shao M."/>
            <person name="Duquette J."/>
            <person name="Hirsch C.N."/>
            <person name="Kimball J."/>
        </authorList>
    </citation>
    <scope>NUCLEOTIDE SEQUENCE</scope>
    <source>
        <tissue evidence="2">Fresh leaf tissue</tissue>
    </source>
</reference>
<reference evidence="2" key="2">
    <citation type="submission" date="2021-02" db="EMBL/GenBank/DDBJ databases">
        <authorList>
            <person name="Kimball J.A."/>
            <person name="Haas M.W."/>
            <person name="Macchietto M."/>
            <person name="Kono T."/>
            <person name="Duquette J."/>
            <person name="Shao M."/>
        </authorList>
    </citation>
    <scope>NUCLEOTIDE SEQUENCE</scope>
    <source>
        <tissue evidence="2">Fresh leaf tissue</tissue>
    </source>
</reference>
<proteinExistence type="predicted"/>
<evidence type="ECO:0000313" key="2">
    <source>
        <dbReference type="EMBL" id="KAG8056981.1"/>
    </source>
</evidence>
<sequence>MAAAPSGDARLAAAFMACSGLSAVFSRGIQGRGRALCASVDAIDVKARQDETTSESPSQTLPSRTPCWYHYHSVHSPVARSPADQTSAARTLGLSQSHPSLTRRQAAPPRRPSGRAAPPPAGCHPPACALTGASRRRAVAPRRPRRPARTRPPPTIAVAHSRPGDPARTRPPPPARSRTRAPATPLAPGRPPLAWQRPAPAPVRPGAPLRRAASCEPSPDFGSLEWRLARAGPARLVASPRWREALLRVVGGCRQWGFRSGWRGTLLWTRRLRTPGGRRLLSGWRGAVDGRGSAPGSGGFALGGEGYGR</sequence>
<comment type="caution">
    <text evidence="2">The sequence shown here is derived from an EMBL/GenBank/DDBJ whole genome shotgun (WGS) entry which is preliminary data.</text>
</comment>
<gene>
    <name evidence="2" type="ORF">GUJ93_ZPchr0002g25704</name>
</gene>
<accession>A0A8J5RMR5</accession>